<gene>
    <name evidence="1" type="ORF">CC117_33675</name>
</gene>
<dbReference type="EMBL" id="MBLM01000083">
    <property type="protein sequence ID" value="OHV40185.1"/>
    <property type="molecule type" value="Genomic_DNA"/>
</dbReference>
<accession>A0A1S1R3W3</accession>
<name>A0A1S1R3W3_9ACTN</name>
<reference evidence="2" key="1">
    <citation type="submission" date="2016-07" db="EMBL/GenBank/DDBJ databases">
        <title>Sequence Frankia sp. strain CcI1.17.</title>
        <authorList>
            <person name="Ghodhbane-Gtari F."/>
            <person name="Swanson E."/>
            <person name="Gueddou A."/>
            <person name="Morris K."/>
            <person name="Hezbri K."/>
            <person name="Ktari A."/>
            <person name="Nouioui I."/>
            <person name="Abebe-Akele F."/>
            <person name="Simpson S."/>
            <person name="Thomas K."/>
            <person name="Gtari M."/>
            <person name="Tisa L.S."/>
            <person name="Hurst S."/>
        </authorList>
    </citation>
    <scope>NUCLEOTIDE SEQUENCE [LARGE SCALE GENOMIC DNA]</scope>
    <source>
        <strain evidence="2">Cc1.17</strain>
    </source>
</reference>
<protein>
    <submittedName>
        <fullName evidence="1">Uncharacterized protein</fullName>
    </submittedName>
</protein>
<dbReference type="Proteomes" id="UP000179627">
    <property type="component" value="Unassembled WGS sequence"/>
</dbReference>
<sequence length="59" mass="6867">MSRIPEQEHELRVLLDMDIESMTGDAPHQWARRVHELAPEMADKIWISGQPDVETEGQR</sequence>
<proteinExistence type="predicted"/>
<comment type="caution">
    <text evidence="1">The sequence shown here is derived from an EMBL/GenBank/DDBJ whole genome shotgun (WGS) entry which is preliminary data.</text>
</comment>
<organism evidence="1 2">
    <name type="scientific">Parafrankia colletiae</name>
    <dbReference type="NCBI Taxonomy" id="573497"/>
    <lineage>
        <taxon>Bacteria</taxon>
        <taxon>Bacillati</taxon>
        <taxon>Actinomycetota</taxon>
        <taxon>Actinomycetes</taxon>
        <taxon>Frankiales</taxon>
        <taxon>Frankiaceae</taxon>
        <taxon>Parafrankia</taxon>
    </lineage>
</organism>
<evidence type="ECO:0000313" key="1">
    <source>
        <dbReference type="EMBL" id="OHV40185.1"/>
    </source>
</evidence>
<dbReference type="RefSeq" id="WP_071083489.1">
    <property type="nucleotide sequence ID" value="NZ_MBLM01000083.1"/>
</dbReference>
<dbReference type="AlphaFoldDB" id="A0A1S1R3W3"/>
<evidence type="ECO:0000313" key="2">
    <source>
        <dbReference type="Proteomes" id="UP000179627"/>
    </source>
</evidence>
<dbReference type="OrthoDB" id="9860788at2"/>
<keyword evidence="2" id="KW-1185">Reference proteome</keyword>